<dbReference type="EC" id="3.1.3.1" evidence="1"/>
<dbReference type="PANTHER" id="PTHR11596:SF72">
    <property type="entry name" value="ALKALINE PHOSPHATASE"/>
    <property type="match status" value="1"/>
</dbReference>
<comment type="cofactor">
    <cofactor evidence="3">
        <name>Zn(2+)</name>
        <dbReference type="ChEBI" id="CHEBI:29105"/>
    </cofactor>
    <text evidence="3">Binds 2 Zn(2+) ions.</text>
</comment>
<evidence type="ECO:0000256" key="1">
    <source>
        <dbReference type="ARBA" id="ARBA00012647"/>
    </source>
</evidence>
<evidence type="ECO:0000256" key="3">
    <source>
        <dbReference type="PIRSR" id="PIRSR601952-2"/>
    </source>
</evidence>
<accession>A0A9P4Q2X5</accession>
<comment type="caution">
    <text evidence="7">The sequence shown here is derived from an EMBL/GenBank/DDBJ whole genome shotgun (WGS) entry which is preliminary data.</text>
</comment>
<feature type="binding site" evidence="3">
    <location>
        <position position="172"/>
    </location>
    <ligand>
        <name>Zn(2+)</name>
        <dbReference type="ChEBI" id="CHEBI:29105"/>
        <label>2</label>
    </ligand>
</feature>
<dbReference type="EMBL" id="MU003823">
    <property type="protein sequence ID" value="KAF2718510.1"/>
    <property type="molecule type" value="Genomic_DNA"/>
</dbReference>
<comment type="cofactor">
    <cofactor evidence="3">
        <name>Mg(2+)</name>
        <dbReference type="ChEBI" id="CHEBI:18420"/>
    </cofactor>
    <text evidence="3">Binds 1 Mg(2+) ion.</text>
</comment>
<dbReference type="Proteomes" id="UP000799441">
    <property type="component" value="Unassembled WGS sequence"/>
</dbReference>
<dbReference type="SUPFAM" id="SSF53649">
    <property type="entry name" value="Alkaline phosphatase-like"/>
    <property type="match status" value="1"/>
</dbReference>
<gene>
    <name evidence="7" type="ORF">K431DRAFT_230613</name>
</gene>
<feature type="binding site" evidence="3">
    <location>
        <position position="280"/>
    </location>
    <ligand>
        <name>Mg(2+)</name>
        <dbReference type="ChEBI" id="CHEBI:18420"/>
    </ligand>
</feature>
<dbReference type="GO" id="GO:0004035">
    <property type="term" value="F:alkaline phosphatase activity"/>
    <property type="evidence" value="ECO:0007669"/>
    <property type="project" value="UniProtKB-EC"/>
</dbReference>
<reference evidence="7" key="1">
    <citation type="journal article" date="2020" name="Stud. Mycol.">
        <title>101 Dothideomycetes genomes: a test case for predicting lifestyles and emergence of pathogens.</title>
        <authorList>
            <person name="Haridas S."/>
            <person name="Albert R."/>
            <person name="Binder M."/>
            <person name="Bloem J."/>
            <person name="Labutti K."/>
            <person name="Salamov A."/>
            <person name="Andreopoulos B."/>
            <person name="Baker S."/>
            <person name="Barry K."/>
            <person name="Bills G."/>
            <person name="Bluhm B."/>
            <person name="Cannon C."/>
            <person name="Castanera R."/>
            <person name="Culley D."/>
            <person name="Daum C."/>
            <person name="Ezra D."/>
            <person name="Gonzalez J."/>
            <person name="Henrissat B."/>
            <person name="Kuo A."/>
            <person name="Liang C."/>
            <person name="Lipzen A."/>
            <person name="Lutzoni F."/>
            <person name="Magnuson J."/>
            <person name="Mondo S."/>
            <person name="Nolan M."/>
            <person name="Ohm R."/>
            <person name="Pangilinan J."/>
            <person name="Park H.-J."/>
            <person name="Ramirez L."/>
            <person name="Alfaro M."/>
            <person name="Sun H."/>
            <person name="Tritt A."/>
            <person name="Yoshinaga Y."/>
            <person name="Zwiers L.-H."/>
            <person name="Turgeon B."/>
            <person name="Goodwin S."/>
            <person name="Spatafora J."/>
            <person name="Crous P."/>
            <person name="Grigoriev I."/>
        </authorList>
    </citation>
    <scope>NUCLEOTIDE SEQUENCE</scope>
    <source>
        <strain evidence="7">CBS 116435</strain>
    </source>
</reference>
<evidence type="ECO:0000256" key="4">
    <source>
        <dbReference type="RuleBase" id="RU003946"/>
    </source>
</evidence>
<dbReference type="OrthoDB" id="5818554at2759"/>
<dbReference type="PRINTS" id="PR00113">
    <property type="entry name" value="ALKPHPHTASE"/>
</dbReference>
<comment type="similarity">
    <text evidence="4">Belongs to the alkaline phosphatase family.</text>
</comment>
<evidence type="ECO:0000256" key="6">
    <source>
        <dbReference type="SAM" id="SignalP"/>
    </source>
</evidence>
<feature type="binding site" evidence="3">
    <location>
        <position position="447"/>
    </location>
    <ligand>
        <name>Zn(2+)</name>
        <dbReference type="ChEBI" id="CHEBI:29105"/>
        <label>2</label>
    </ligand>
</feature>
<dbReference type="SMART" id="SM00098">
    <property type="entry name" value="alkPPc"/>
    <property type="match status" value="1"/>
</dbReference>
<feature type="binding site" evidence="3">
    <location>
        <position position="282"/>
    </location>
    <ligand>
        <name>Mg(2+)</name>
        <dbReference type="ChEBI" id="CHEBI:18420"/>
    </ligand>
</feature>
<sequence length="689" mass="75771">MLFIKIALAIAASPLLVSAQTFQRLGGCPTLGCIIPPDQQDFLAGQLFDIRLEVHAPVNGSEATDGQPDENFTFTIGKVGEAAQPATDFFGIDEPELETWDFSWFEDLFAEAADKPSLVNVASKIYRRVALFEPGEYEATLHYNGTNTTAYWLVRDIAEVRQTKNVLLFIGDGMTTNMITAARLIAHNQINGRYQSLMQMDKFPVLGHQMTHSLDTFITDSANSATALYTGHKSTVNALGVYADSSSDPFDDPKMETIAELFHRIYNGHVGIVSTAYIADATPAALTAHTRDRGLYPQIVDMFIHGNTNYSWTDWDGPDVLFGGGAEQFCSPDLGGETYQDLDYYEVFREAGYGVALNKTELLAAPDSERLLGIFQISNLEKWLDRNVYTDNLVGQENAPNCEGGDATDLPGLKEMTLKAIDILENRSGDEGWFIMSEAASVDKMMHAMDYDRALGELLELDDTIKASIEHLTELDALKDTLIIVTADHGHGFDVFGSVDTDYLNAQTDDRSRRDAIGPYERSGESQYIKSGSLRYSDSFFPSNWEPRWTLASGFGAHPDVRENFQVHKDGVREPASEIEGFGEDDYFVNPEDATTGFIQNGTLPKSFNQGVHSLTDVPVFAMGPCQELFGGVYNSIDVFYKMAECLGLSRSGHGEDGYGKDHGSGGRGHRGPGSHYGGPPGSRGHRSR</sequence>
<keyword evidence="3" id="KW-0862">Zinc</keyword>
<feature type="region of interest" description="Disordered" evidence="5">
    <location>
        <begin position="656"/>
        <end position="689"/>
    </location>
</feature>
<feature type="binding site" evidence="3">
    <location>
        <position position="488"/>
    </location>
    <ligand>
        <name>Zn(2+)</name>
        <dbReference type="ChEBI" id="CHEBI:29105"/>
        <label>2</label>
    </ligand>
</feature>
<name>A0A9P4Q2X5_9PEZI</name>
<feature type="binding site" evidence="3">
    <location>
        <position position="489"/>
    </location>
    <ligand>
        <name>Zn(2+)</name>
        <dbReference type="ChEBI" id="CHEBI:29105"/>
        <label>2</label>
    </ligand>
</feature>
<dbReference type="AlphaFoldDB" id="A0A9P4Q2X5"/>
<evidence type="ECO:0000313" key="8">
    <source>
        <dbReference type="Proteomes" id="UP000799441"/>
    </source>
</evidence>
<keyword evidence="6" id="KW-0732">Signal</keyword>
<feature type="binding site" evidence="3">
    <location>
        <position position="438"/>
    </location>
    <ligand>
        <name>Mg(2+)</name>
        <dbReference type="ChEBI" id="CHEBI:18420"/>
    </ligand>
</feature>
<proteinExistence type="inferred from homology"/>
<dbReference type="Gene3D" id="3.40.720.10">
    <property type="entry name" value="Alkaline Phosphatase, subunit A"/>
    <property type="match status" value="1"/>
</dbReference>
<feature type="signal peptide" evidence="6">
    <location>
        <begin position="1"/>
        <end position="19"/>
    </location>
</feature>
<evidence type="ECO:0000256" key="5">
    <source>
        <dbReference type="SAM" id="MobiDB-lite"/>
    </source>
</evidence>
<feature type="binding site" evidence="3">
    <location>
        <position position="172"/>
    </location>
    <ligand>
        <name>Mg(2+)</name>
        <dbReference type="ChEBI" id="CHEBI:18420"/>
    </ligand>
</feature>
<dbReference type="InterPro" id="IPR017850">
    <property type="entry name" value="Alkaline_phosphatase_core_sf"/>
</dbReference>
<keyword evidence="3" id="KW-0460">Magnesium</keyword>
<dbReference type="GO" id="GO:0046872">
    <property type="term" value="F:metal ion binding"/>
    <property type="evidence" value="ECO:0007669"/>
    <property type="project" value="UniProtKB-KW"/>
</dbReference>
<feature type="binding site" evidence="3">
    <location>
        <position position="443"/>
    </location>
    <ligand>
        <name>Zn(2+)</name>
        <dbReference type="ChEBI" id="CHEBI:29105"/>
        <label>2</label>
    </ligand>
</feature>
<feature type="compositionally biased region" description="Basic and acidic residues" evidence="5">
    <location>
        <begin position="656"/>
        <end position="665"/>
    </location>
</feature>
<organism evidence="7 8">
    <name type="scientific">Polychaeton citri CBS 116435</name>
    <dbReference type="NCBI Taxonomy" id="1314669"/>
    <lineage>
        <taxon>Eukaryota</taxon>
        <taxon>Fungi</taxon>
        <taxon>Dikarya</taxon>
        <taxon>Ascomycota</taxon>
        <taxon>Pezizomycotina</taxon>
        <taxon>Dothideomycetes</taxon>
        <taxon>Dothideomycetidae</taxon>
        <taxon>Capnodiales</taxon>
        <taxon>Capnodiaceae</taxon>
        <taxon>Polychaeton</taxon>
    </lineage>
</organism>
<feature type="chain" id="PRO_5040264510" description="alkaline phosphatase" evidence="6">
    <location>
        <begin position="20"/>
        <end position="689"/>
    </location>
</feature>
<evidence type="ECO:0000313" key="7">
    <source>
        <dbReference type="EMBL" id="KAF2718510.1"/>
    </source>
</evidence>
<dbReference type="InterPro" id="IPR001952">
    <property type="entry name" value="Alkaline_phosphatase"/>
</dbReference>
<feature type="active site" description="Phosphoserine intermediate" evidence="2">
    <location>
        <position position="221"/>
    </location>
</feature>
<keyword evidence="3" id="KW-0479">Metal-binding</keyword>
<feature type="binding site" evidence="3">
    <location>
        <position position="613"/>
    </location>
    <ligand>
        <name>Zn(2+)</name>
        <dbReference type="ChEBI" id="CHEBI:29105"/>
        <label>2</label>
    </ligand>
</feature>
<evidence type="ECO:0000256" key="2">
    <source>
        <dbReference type="PIRSR" id="PIRSR601952-1"/>
    </source>
</evidence>
<dbReference type="PANTHER" id="PTHR11596">
    <property type="entry name" value="ALKALINE PHOSPHATASE"/>
    <property type="match status" value="1"/>
</dbReference>
<dbReference type="Pfam" id="PF00245">
    <property type="entry name" value="Alk_phosphatase"/>
    <property type="match status" value="1"/>
</dbReference>
<keyword evidence="8" id="KW-1185">Reference proteome</keyword>
<dbReference type="CDD" id="cd16012">
    <property type="entry name" value="ALP"/>
    <property type="match status" value="1"/>
</dbReference>
<protein>
    <recommendedName>
        <fullName evidence="1">alkaline phosphatase</fullName>
        <ecNumber evidence="1">3.1.3.1</ecNumber>
    </recommendedName>
</protein>